<dbReference type="AlphaFoldDB" id="A0A8B9PEU7"/>
<evidence type="ECO:0000259" key="2">
    <source>
        <dbReference type="Pfam" id="PF12353"/>
    </source>
</evidence>
<evidence type="ECO:0000256" key="1">
    <source>
        <dbReference type="SAM" id="MobiDB-lite"/>
    </source>
</evidence>
<accession>A0A8B9PEU7</accession>
<evidence type="ECO:0000313" key="4">
    <source>
        <dbReference type="Proteomes" id="UP000694424"/>
    </source>
</evidence>
<evidence type="ECO:0000313" key="3">
    <source>
        <dbReference type="Ensembl" id="ENSAOWP00000011479.1"/>
    </source>
</evidence>
<feature type="compositionally biased region" description="Polar residues" evidence="1">
    <location>
        <begin position="35"/>
        <end position="59"/>
    </location>
</feature>
<organism evidence="3 4">
    <name type="scientific">Apteryx owenii</name>
    <name type="common">Little spotted kiwi</name>
    <dbReference type="NCBI Taxonomy" id="8824"/>
    <lineage>
        <taxon>Eukaryota</taxon>
        <taxon>Metazoa</taxon>
        <taxon>Chordata</taxon>
        <taxon>Craniata</taxon>
        <taxon>Vertebrata</taxon>
        <taxon>Euteleostomi</taxon>
        <taxon>Archelosauria</taxon>
        <taxon>Archosauria</taxon>
        <taxon>Dinosauria</taxon>
        <taxon>Saurischia</taxon>
        <taxon>Theropoda</taxon>
        <taxon>Coelurosauria</taxon>
        <taxon>Aves</taxon>
        <taxon>Palaeognathae</taxon>
        <taxon>Apterygiformes</taxon>
        <taxon>Apterygidae</taxon>
        <taxon>Apteryx</taxon>
    </lineage>
</organism>
<name>A0A8B9PEU7_APTOW</name>
<keyword evidence="4" id="KW-1185">Reference proteome</keyword>
<feature type="region of interest" description="Disordered" evidence="1">
    <location>
        <begin position="30"/>
        <end position="59"/>
    </location>
</feature>
<dbReference type="Pfam" id="PF12353">
    <property type="entry name" value="eIF3g"/>
    <property type="match status" value="1"/>
</dbReference>
<dbReference type="InterPro" id="IPR024675">
    <property type="entry name" value="eIF3g_N"/>
</dbReference>
<reference evidence="3" key="2">
    <citation type="submission" date="2025-09" db="UniProtKB">
        <authorList>
            <consortium name="Ensembl"/>
        </authorList>
    </citation>
    <scope>IDENTIFICATION</scope>
</reference>
<sequence length="224" mass="24929">MLFLPPPQQISNPLPTKCTQDFKTRYIQHQEKKPSSGTCASLSIETRKPSSNGRKFGNSTFRAPGTAVATIPTNDNVYMTCTTSKEFLSCQEEERKPMKKLTGQAMVPCHIWKSNYWTTCCPHQDMLGSGQEELSENKKGKYVPSCLQHAASNHWKSMERADRRADNSTSHPSSTDCSILLAPFLGSGFAFISFLPLWAEWAHTIADVSHGCCLATCKGFFLPK</sequence>
<protein>
    <recommendedName>
        <fullName evidence="2">Eukaryotic translation initiation factor 3 subunit G N-terminal domain-containing protein</fullName>
    </recommendedName>
</protein>
<feature type="domain" description="Eukaryotic translation initiation factor 3 subunit G N-terminal" evidence="2">
    <location>
        <begin position="43"/>
        <end position="127"/>
    </location>
</feature>
<proteinExistence type="predicted"/>
<dbReference type="Proteomes" id="UP000694424">
    <property type="component" value="Unplaced"/>
</dbReference>
<reference evidence="3" key="1">
    <citation type="submission" date="2025-08" db="UniProtKB">
        <authorList>
            <consortium name="Ensembl"/>
        </authorList>
    </citation>
    <scope>IDENTIFICATION</scope>
</reference>
<dbReference type="Ensembl" id="ENSAOWT00000013061.1">
    <property type="protein sequence ID" value="ENSAOWP00000011479.1"/>
    <property type="gene ID" value="ENSAOWG00000007891.1"/>
</dbReference>